<evidence type="ECO:0000313" key="2">
    <source>
        <dbReference type="EMBL" id="KAL1637952.1"/>
    </source>
</evidence>
<comment type="caution">
    <text evidence="2">The sequence shown here is derived from an EMBL/GenBank/DDBJ whole genome shotgun (WGS) entry which is preliminary data.</text>
</comment>
<feature type="transmembrane region" description="Helical" evidence="1">
    <location>
        <begin position="40"/>
        <end position="62"/>
    </location>
</feature>
<keyword evidence="1" id="KW-0472">Membrane</keyword>
<evidence type="ECO:0000313" key="3">
    <source>
        <dbReference type="Proteomes" id="UP001521116"/>
    </source>
</evidence>
<gene>
    <name evidence="2" type="ORF">SLS56_000509</name>
</gene>
<evidence type="ECO:0000256" key="1">
    <source>
        <dbReference type="SAM" id="Phobius"/>
    </source>
</evidence>
<accession>A0ABR3TEJ3</accession>
<dbReference type="Proteomes" id="UP001521116">
    <property type="component" value="Unassembled WGS sequence"/>
</dbReference>
<dbReference type="EMBL" id="JAJVDC020000002">
    <property type="protein sequence ID" value="KAL1637952.1"/>
    <property type="molecule type" value="Genomic_DNA"/>
</dbReference>
<keyword evidence="1" id="KW-0812">Transmembrane</keyword>
<name>A0ABR3TEJ3_9PEZI</name>
<reference evidence="2 3" key="1">
    <citation type="submission" date="2024-02" db="EMBL/GenBank/DDBJ databases">
        <title>De novo assembly and annotation of 12 fungi associated with fruit tree decline syndrome in Ontario, Canada.</title>
        <authorList>
            <person name="Sulman M."/>
            <person name="Ellouze W."/>
            <person name="Ilyukhin E."/>
        </authorList>
    </citation>
    <scope>NUCLEOTIDE SEQUENCE [LARGE SCALE GENOMIC DNA]</scope>
    <source>
        <strain evidence="2 3">M1-105</strain>
    </source>
</reference>
<sequence length="85" mass="9106">MVAPEVMPASRTEILTGKYFIQYCCGAAGSAAVLPLINGIGIGLVSTISAFLVVIGGVMVLTTAKYGQRMQRFVDRLRKTAAERR</sequence>
<proteinExistence type="predicted"/>
<keyword evidence="3" id="KW-1185">Reference proteome</keyword>
<organism evidence="2 3">
    <name type="scientific">Neofusicoccum ribis</name>
    <dbReference type="NCBI Taxonomy" id="45134"/>
    <lineage>
        <taxon>Eukaryota</taxon>
        <taxon>Fungi</taxon>
        <taxon>Dikarya</taxon>
        <taxon>Ascomycota</taxon>
        <taxon>Pezizomycotina</taxon>
        <taxon>Dothideomycetes</taxon>
        <taxon>Dothideomycetes incertae sedis</taxon>
        <taxon>Botryosphaeriales</taxon>
        <taxon>Botryosphaeriaceae</taxon>
        <taxon>Neofusicoccum</taxon>
    </lineage>
</organism>
<protein>
    <submittedName>
        <fullName evidence="2">Uncharacterized protein</fullName>
    </submittedName>
</protein>
<keyword evidence="1" id="KW-1133">Transmembrane helix</keyword>